<protein>
    <submittedName>
        <fullName evidence="1">Uncharacterized protein</fullName>
    </submittedName>
</protein>
<proteinExistence type="predicted"/>
<organism evidence="1">
    <name type="scientific">hydrothermal vent metagenome</name>
    <dbReference type="NCBI Taxonomy" id="652676"/>
    <lineage>
        <taxon>unclassified sequences</taxon>
        <taxon>metagenomes</taxon>
        <taxon>ecological metagenomes</taxon>
    </lineage>
</organism>
<reference evidence="1" key="1">
    <citation type="submission" date="2018-06" db="EMBL/GenBank/DDBJ databases">
        <authorList>
            <person name="Zhirakovskaya E."/>
        </authorList>
    </citation>
    <scope>NUCLEOTIDE SEQUENCE</scope>
</reference>
<sequence>MPRKLIILLFFIFVAVPAYAAASSQFSFQDINGKTYDSAGLKGTALVIYVGSHW</sequence>
<name>A0A3B0VHH5_9ZZZZ</name>
<gene>
    <name evidence="1" type="ORF">MNBD_DELTA03-813</name>
</gene>
<dbReference type="AlphaFoldDB" id="A0A3B0VHH5"/>
<evidence type="ECO:0000313" key="1">
    <source>
        <dbReference type="EMBL" id="VAW37767.1"/>
    </source>
</evidence>
<accession>A0A3B0VHH5</accession>
<dbReference type="EMBL" id="UOEX01000223">
    <property type="protein sequence ID" value="VAW37767.1"/>
    <property type="molecule type" value="Genomic_DNA"/>
</dbReference>